<gene>
    <name evidence="1" type="ORF">KC207_15395</name>
</gene>
<dbReference type="AlphaFoldDB" id="A0A941I1U9"/>
<evidence type="ECO:0000313" key="2">
    <source>
        <dbReference type="Proteomes" id="UP000677016"/>
    </source>
</evidence>
<dbReference type="EMBL" id="JAGSNF010000022">
    <property type="protein sequence ID" value="MBR7744681.1"/>
    <property type="molecule type" value="Genomic_DNA"/>
</dbReference>
<comment type="caution">
    <text evidence="1">The sequence shown here is derived from an EMBL/GenBank/DDBJ whole genome shotgun (WGS) entry which is preliminary data.</text>
</comment>
<sequence length="164" mass="16435">MSLVPTGATVGVVGGRWVGDLAPALLGVRPTVVVTTSTVLAGRLDDEVPVVLPPGRHDGRGEVVGRSVAECLDALRLDVVLVGACGTTPAGVRLSGRPGLASSLVRSAAPGGVVVLEPGSSDRGTDEGEVLDAGAVDVLVVGRHDVGRVSPGMRRRVGRVVLAG</sequence>
<dbReference type="RefSeq" id="WP_211604202.1">
    <property type="nucleotide sequence ID" value="NZ_JAGSNF010000022.1"/>
</dbReference>
<evidence type="ECO:0000313" key="1">
    <source>
        <dbReference type="EMBL" id="MBR7744681.1"/>
    </source>
</evidence>
<accession>A0A941I1U9</accession>
<organism evidence="1 2">
    <name type="scientific">Phycicoccus avicenniae</name>
    <dbReference type="NCBI Taxonomy" id="2828860"/>
    <lineage>
        <taxon>Bacteria</taxon>
        <taxon>Bacillati</taxon>
        <taxon>Actinomycetota</taxon>
        <taxon>Actinomycetes</taxon>
        <taxon>Micrococcales</taxon>
        <taxon>Intrasporangiaceae</taxon>
        <taxon>Phycicoccus</taxon>
    </lineage>
</organism>
<protein>
    <submittedName>
        <fullName evidence="1">Uncharacterized protein</fullName>
    </submittedName>
</protein>
<keyword evidence="2" id="KW-1185">Reference proteome</keyword>
<proteinExistence type="predicted"/>
<name>A0A941I1U9_9MICO</name>
<reference evidence="1" key="1">
    <citation type="submission" date="2021-04" db="EMBL/GenBank/DDBJ databases">
        <title>Phycicoccus avicenniae sp. nov., a novel endophytic actinomycetes isolated from branch of Avicennia mariana.</title>
        <authorList>
            <person name="Tuo L."/>
        </authorList>
    </citation>
    <scope>NUCLEOTIDE SEQUENCE</scope>
    <source>
        <strain evidence="1">BSK3Z-2</strain>
    </source>
</reference>
<dbReference type="Proteomes" id="UP000677016">
    <property type="component" value="Unassembled WGS sequence"/>
</dbReference>